<dbReference type="NCBIfam" id="TIGR00838">
    <property type="entry name" value="argH"/>
    <property type="match status" value="1"/>
</dbReference>
<dbReference type="CDD" id="cd01359">
    <property type="entry name" value="Argininosuccinate_lyase"/>
    <property type="match status" value="1"/>
</dbReference>
<protein>
    <recommendedName>
        <fullName evidence="3 5">Argininosuccinate lyase</fullName>
        <ecNumber evidence="3 5">4.3.2.1</ecNumber>
    </recommendedName>
</protein>
<dbReference type="InterPro" id="IPR022761">
    <property type="entry name" value="Fumarate_lyase_N"/>
</dbReference>
<sequence>MKLWQKNSTSIDKRIEQFTIGQDAVLDLVLAPFDILGNLAHSTMLESVGLLTDKELAQLRPALQQLYEHVKQDGFTIEDGVEDVHSQVELTLTRELGDVGKKVHSGRSRNDQVLVDLRLYFRDELKQLVLELLNLFDRLQELSEQHQDVLLPGYTHTQVAMPSSFGLWFGAYAESLTDDMQVLLSAYRVVNQNPLGSAAGYGSSFPLNRTLTTELLGFDDLNYNAVYAQMGRGKSERIVAFGLSCIAATIGKMADDICWYVSQNFQFIRFPDHLTTGSSIMPHKKNPDVFELIRAKCNQLHALPNQIALVTTNMISGYHRDWQVLKEGLFPAFGQLRDCVNILEYALQHVSVNENLMKDDRYRYLFTVERVNEKVLEGKAFRDAYKEVGEEIANGSYQPSTNVKHTHEGSIGNLQNEAIAKKMERVVNQFEFKKVDQALQSLLNPPPKK</sequence>
<comment type="catalytic activity">
    <reaction evidence="1">
        <text>2-(N(omega)-L-arginino)succinate = fumarate + L-arginine</text>
        <dbReference type="Rhea" id="RHEA:24020"/>
        <dbReference type="ChEBI" id="CHEBI:29806"/>
        <dbReference type="ChEBI" id="CHEBI:32682"/>
        <dbReference type="ChEBI" id="CHEBI:57472"/>
        <dbReference type="EC" id="4.3.2.1"/>
    </reaction>
</comment>
<organism evidence="7">
    <name type="scientific">Roseihalotalea indica</name>
    <dbReference type="NCBI Taxonomy" id="2867963"/>
    <lineage>
        <taxon>Bacteria</taxon>
        <taxon>Pseudomonadati</taxon>
        <taxon>Bacteroidota</taxon>
        <taxon>Cytophagia</taxon>
        <taxon>Cytophagales</taxon>
        <taxon>Catalimonadaceae</taxon>
        <taxon>Roseihalotalea</taxon>
    </lineage>
</organism>
<dbReference type="PANTHER" id="PTHR43814">
    <property type="entry name" value="ARGININOSUCCINATE LYASE"/>
    <property type="match status" value="1"/>
</dbReference>
<dbReference type="Gene3D" id="1.20.200.10">
    <property type="entry name" value="Fumarase/aspartase (Central domain)"/>
    <property type="match status" value="1"/>
</dbReference>
<dbReference type="InterPro" id="IPR024083">
    <property type="entry name" value="Fumarase/histidase_N"/>
</dbReference>
<dbReference type="GO" id="GO:0004056">
    <property type="term" value="F:argininosuccinate lyase activity"/>
    <property type="evidence" value="ECO:0007669"/>
    <property type="project" value="UniProtKB-UniRule"/>
</dbReference>
<dbReference type="AlphaFoldDB" id="A0AA49GK32"/>
<dbReference type="GO" id="GO:0042450">
    <property type="term" value="P:L-arginine biosynthetic process via ornithine"/>
    <property type="evidence" value="ECO:0007669"/>
    <property type="project" value="UniProtKB-UniRule"/>
</dbReference>
<dbReference type="PRINTS" id="PR00149">
    <property type="entry name" value="FUMRATELYASE"/>
</dbReference>
<keyword evidence="4" id="KW-0055">Arginine biosynthesis</keyword>
<evidence type="ECO:0000256" key="3">
    <source>
        <dbReference type="ARBA" id="ARBA00012338"/>
    </source>
</evidence>
<keyword evidence="7" id="KW-0456">Lyase</keyword>
<dbReference type="InterPro" id="IPR000362">
    <property type="entry name" value="Fumarate_lyase_fam"/>
</dbReference>
<dbReference type="PROSITE" id="PS00163">
    <property type="entry name" value="FUMARATE_LYASES"/>
    <property type="match status" value="1"/>
</dbReference>
<proteinExistence type="predicted"/>
<dbReference type="PRINTS" id="PR00145">
    <property type="entry name" value="ARGSUCLYASE"/>
</dbReference>
<dbReference type="GO" id="GO:0005829">
    <property type="term" value="C:cytosol"/>
    <property type="evidence" value="ECO:0007669"/>
    <property type="project" value="TreeGrafter"/>
</dbReference>
<reference evidence="7" key="1">
    <citation type="journal article" date="2023" name="Comput. Struct. Biotechnol. J.">
        <title>Discovery of a novel marine Bacteroidetes with a rich repertoire of carbohydrate-active enzymes.</title>
        <authorList>
            <person name="Chen B."/>
            <person name="Liu G."/>
            <person name="Chen Q."/>
            <person name="Wang H."/>
            <person name="Liu L."/>
            <person name="Tang K."/>
        </authorList>
    </citation>
    <scope>NUCLEOTIDE SEQUENCE</scope>
    <source>
        <strain evidence="7">TK19036</strain>
    </source>
</reference>
<name>A0AA49GK32_9BACT</name>
<evidence type="ECO:0000256" key="5">
    <source>
        <dbReference type="NCBIfam" id="TIGR00838"/>
    </source>
</evidence>
<evidence type="ECO:0000256" key="2">
    <source>
        <dbReference type="ARBA" id="ARBA00004941"/>
    </source>
</evidence>
<reference evidence="7" key="2">
    <citation type="journal article" date="2024" name="Antonie Van Leeuwenhoek">
        <title>Roseihalotalea indica gen. nov., sp. nov., a halophilic Bacteroidetes from mesopelagic Southwest Indian Ocean with higher carbohydrate metabolic potential.</title>
        <authorList>
            <person name="Chen B."/>
            <person name="Zhang M."/>
            <person name="Lin D."/>
            <person name="Ye J."/>
            <person name="Tang K."/>
        </authorList>
    </citation>
    <scope>NUCLEOTIDE SEQUENCE</scope>
    <source>
        <strain evidence="7">TK19036</strain>
    </source>
</reference>
<comment type="pathway">
    <text evidence="2">Amino-acid biosynthesis; L-arginine biosynthesis; L-arginine from L-ornithine and carbamoyl phosphate: step 3/3.</text>
</comment>
<dbReference type="EC" id="4.3.2.1" evidence="3 5"/>
<dbReference type="Pfam" id="PF00206">
    <property type="entry name" value="Lyase_1"/>
    <property type="match status" value="1"/>
</dbReference>
<dbReference type="Gene3D" id="1.10.40.30">
    <property type="entry name" value="Fumarase/aspartase (C-terminal domain)"/>
    <property type="match status" value="1"/>
</dbReference>
<evidence type="ECO:0000256" key="4">
    <source>
        <dbReference type="ARBA" id="ARBA00022571"/>
    </source>
</evidence>
<dbReference type="InterPro" id="IPR008948">
    <property type="entry name" value="L-Aspartase-like"/>
</dbReference>
<dbReference type="EMBL" id="CP120682">
    <property type="protein sequence ID" value="WKN36262.1"/>
    <property type="molecule type" value="Genomic_DNA"/>
</dbReference>
<dbReference type="SUPFAM" id="SSF48557">
    <property type="entry name" value="L-aspartase-like"/>
    <property type="match status" value="1"/>
</dbReference>
<accession>A0AA49GK32</accession>
<dbReference type="PANTHER" id="PTHR43814:SF1">
    <property type="entry name" value="ARGININOSUCCINATE LYASE"/>
    <property type="match status" value="1"/>
</dbReference>
<dbReference type="Gene3D" id="1.10.275.10">
    <property type="entry name" value="Fumarase/aspartase (N-terminal domain)"/>
    <property type="match status" value="1"/>
</dbReference>
<feature type="domain" description="Fumarate lyase N-terminal" evidence="6">
    <location>
        <begin position="24"/>
        <end position="299"/>
    </location>
</feature>
<dbReference type="InterPro" id="IPR009049">
    <property type="entry name" value="Argininosuccinate_lyase"/>
</dbReference>
<evidence type="ECO:0000256" key="1">
    <source>
        <dbReference type="ARBA" id="ARBA00000985"/>
    </source>
</evidence>
<gene>
    <name evidence="7" type="primary">argH</name>
    <name evidence="7" type="ORF">K4G66_28260</name>
</gene>
<keyword evidence="4" id="KW-0028">Amino-acid biosynthesis</keyword>
<evidence type="ECO:0000313" key="7">
    <source>
        <dbReference type="EMBL" id="WKN36262.1"/>
    </source>
</evidence>
<evidence type="ECO:0000259" key="6">
    <source>
        <dbReference type="Pfam" id="PF00206"/>
    </source>
</evidence>
<dbReference type="InterPro" id="IPR020557">
    <property type="entry name" value="Fumarate_lyase_CS"/>
</dbReference>